<dbReference type="AlphaFoldDB" id="A0A978UD20"/>
<evidence type="ECO:0000256" key="1">
    <source>
        <dbReference type="SAM" id="MobiDB-lite"/>
    </source>
</evidence>
<sequence>MYILASEEEEEVKYLAKVVDEDINLAGDKYRSILLEEAENTEWRHGAPPIFDKVKKHFEEGRTKQDHQEWPKGSLEEAVQNAVK</sequence>
<evidence type="ECO:0000313" key="2">
    <source>
        <dbReference type="EMBL" id="KAH7512663.1"/>
    </source>
</evidence>
<dbReference type="PANTHER" id="PTHR31723">
    <property type="entry name" value="PATHOGENESIS-RELATED FAMILY PROTEIN"/>
    <property type="match status" value="1"/>
</dbReference>
<name>A0A978UD20_ZIZJJ</name>
<feature type="compositionally biased region" description="Basic and acidic residues" evidence="1">
    <location>
        <begin position="61"/>
        <end position="70"/>
    </location>
</feature>
<reference evidence="2" key="1">
    <citation type="journal article" date="2021" name="Front. Plant Sci.">
        <title>Chromosome-Scale Genome Assembly for Chinese Sour Jujube and Insights Into Its Genome Evolution and Domestication Signature.</title>
        <authorList>
            <person name="Shen L.-Y."/>
            <person name="Luo H."/>
            <person name="Wang X.-L."/>
            <person name="Wang X.-M."/>
            <person name="Qiu X.-J."/>
            <person name="Liu H."/>
            <person name="Zhou S.-S."/>
            <person name="Jia K.-H."/>
            <person name="Nie S."/>
            <person name="Bao Y.-T."/>
            <person name="Zhang R.-G."/>
            <person name="Yun Q.-Z."/>
            <person name="Chai Y.-H."/>
            <person name="Lu J.-Y."/>
            <person name="Li Y."/>
            <person name="Zhao S.-W."/>
            <person name="Mao J.-F."/>
            <person name="Jia S.-G."/>
            <person name="Mao Y.-M."/>
        </authorList>
    </citation>
    <scope>NUCLEOTIDE SEQUENCE</scope>
    <source>
        <strain evidence="2">AT0</strain>
        <tissue evidence="2">Leaf</tissue>
    </source>
</reference>
<comment type="caution">
    <text evidence="2">The sequence shown here is derived from an EMBL/GenBank/DDBJ whole genome shotgun (WGS) entry which is preliminary data.</text>
</comment>
<organism evidence="2 3">
    <name type="scientific">Ziziphus jujuba var. spinosa</name>
    <dbReference type="NCBI Taxonomy" id="714518"/>
    <lineage>
        <taxon>Eukaryota</taxon>
        <taxon>Viridiplantae</taxon>
        <taxon>Streptophyta</taxon>
        <taxon>Embryophyta</taxon>
        <taxon>Tracheophyta</taxon>
        <taxon>Spermatophyta</taxon>
        <taxon>Magnoliopsida</taxon>
        <taxon>eudicotyledons</taxon>
        <taxon>Gunneridae</taxon>
        <taxon>Pentapetalae</taxon>
        <taxon>rosids</taxon>
        <taxon>fabids</taxon>
        <taxon>Rosales</taxon>
        <taxon>Rhamnaceae</taxon>
        <taxon>Paliureae</taxon>
        <taxon>Ziziphus</taxon>
    </lineage>
</organism>
<dbReference type="InterPro" id="IPR053218">
    <property type="entry name" value="Pathogen-related_defense"/>
</dbReference>
<gene>
    <name evidence="2" type="ORF">FEM48_Zijuj12G0114800</name>
</gene>
<protein>
    <recommendedName>
        <fullName evidence="4">Pathogen-related protein</fullName>
    </recommendedName>
</protein>
<dbReference type="EMBL" id="JAEACU010000012">
    <property type="protein sequence ID" value="KAH7512663.1"/>
    <property type="molecule type" value="Genomic_DNA"/>
</dbReference>
<dbReference type="PANTHER" id="PTHR31723:SF4">
    <property type="entry name" value="PATHOGENESIS-RELATED FAMILY PROTEIN"/>
    <property type="match status" value="1"/>
</dbReference>
<evidence type="ECO:0008006" key="4">
    <source>
        <dbReference type="Google" id="ProtNLM"/>
    </source>
</evidence>
<accession>A0A978UD20</accession>
<feature type="region of interest" description="Disordered" evidence="1">
    <location>
        <begin position="61"/>
        <end position="84"/>
    </location>
</feature>
<dbReference type="Proteomes" id="UP000813462">
    <property type="component" value="Unassembled WGS sequence"/>
</dbReference>
<proteinExistence type="predicted"/>
<evidence type="ECO:0000313" key="3">
    <source>
        <dbReference type="Proteomes" id="UP000813462"/>
    </source>
</evidence>